<dbReference type="EMBL" id="CDMZ01002672">
    <property type="protein sequence ID" value="CEM43378.1"/>
    <property type="molecule type" value="Genomic_DNA"/>
</dbReference>
<gene>
    <name evidence="3" type="ORF">Cvel_6807</name>
</gene>
<keyword evidence="2" id="KW-0732">Signal</keyword>
<feature type="non-terminal residue" evidence="3">
    <location>
        <position position="116"/>
    </location>
</feature>
<feature type="signal peptide" evidence="2">
    <location>
        <begin position="1"/>
        <end position="31"/>
    </location>
</feature>
<evidence type="ECO:0000313" key="3">
    <source>
        <dbReference type="EMBL" id="CEM43378.1"/>
    </source>
</evidence>
<organism evidence="3">
    <name type="scientific">Chromera velia CCMP2878</name>
    <dbReference type="NCBI Taxonomy" id="1169474"/>
    <lineage>
        <taxon>Eukaryota</taxon>
        <taxon>Sar</taxon>
        <taxon>Alveolata</taxon>
        <taxon>Colpodellida</taxon>
        <taxon>Chromeraceae</taxon>
        <taxon>Chromera</taxon>
    </lineage>
</organism>
<dbReference type="AlphaFoldDB" id="A0A0G4HHH0"/>
<accession>A0A0G4HHH0</accession>
<protein>
    <submittedName>
        <fullName evidence="3">Uncharacterized protein</fullName>
    </submittedName>
</protein>
<reference evidence="3" key="1">
    <citation type="submission" date="2014-11" db="EMBL/GenBank/DDBJ databases">
        <authorList>
            <person name="Otto D Thomas"/>
            <person name="Naeem Raeece"/>
        </authorList>
    </citation>
    <scope>NUCLEOTIDE SEQUENCE</scope>
</reference>
<name>A0A0G4HHH0_9ALVE</name>
<feature type="chain" id="PRO_5005191829" evidence="2">
    <location>
        <begin position="32"/>
        <end position="116"/>
    </location>
</feature>
<evidence type="ECO:0000256" key="1">
    <source>
        <dbReference type="SAM" id="MobiDB-lite"/>
    </source>
</evidence>
<evidence type="ECO:0000256" key="2">
    <source>
        <dbReference type="SAM" id="SignalP"/>
    </source>
</evidence>
<sequence length="116" mass="12656">MAPLSTGRPLLRGSLVLLFIKALILSCVVECVQTFRASRDGAGASFLAQRERLAQTRASADSLTPELEKVIDARGGRSGDEVDMPKIKKVMAVHETMEDPNAQSSNLKNEMKKQEV</sequence>
<proteinExistence type="predicted"/>
<feature type="region of interest" description="Disordered" evidence="1">
    <location>
        <begin position="96"/>
        <end position="116"/>
    </location>
</feature>